<keyword evidence="2" id="KW-1185">Reference proteome</keyword>
<evidence type="ECO:0008006" key="3">
    <source>
        <dbReference type="Google" id="ProtNLM"/>
    </source>
</evidence>
<name>A0ABY9WN27_9BACT</name>
<reference evidence="1 2" key="1">
    <citation type="submission" date="2019-08" db="EMBL/GenBank/DDBJ databases">
        <title>Archangium and Cystobacter genomes.</title>
        <authorList>
            <person name="Chen I.-C.K."/>
            <person name="Wielgoss S."/>
        </authorList>
    </citation>
    <scope>NUCLEOTIDE SEQUENCE [LARGE SCALE GENOMIC DNA]</scope>
    <source>
        <strain evidence="1 2">Cbm 6</strain>
    </source>
</reference>
<evidence type="ECO:0000313" key="1">
    <source>
        <dbReference type="EMBL" id="WNG44668.1"/>
    </source>
</evidence>
<protein>
    <recommendedName>
        <fullName evidence="3">Peptidase S24/S26A/S26B/S26C domain-containing protein</fullName>
    </recommendedName>
</protein>
<dbReference type="Proteomes" id="UP001611383">
    <property type="component" value="Chromosome"/>
</dbReference>
<accession>A0ABY9WN27</accession>
<evidence type="ECO:0000313" key="2">
    <source>
        <dbReference type="Proteomes" id="UP001611383"/>
    </source>
</evidence>
<gene>
    <name evidence="1" type="ORF">F0U60_11640</name>
</gene>
<dbReference type="RefSeq" id="WP_395817973.1">
    <property type="nucleotide sequence ID" value="NZ_CP043494.1"/>
</dbReference>
<dbReference type="EMBL" id="CP043494">
    <property type="protein sequence ID" value="WNG44668.1"/>
    <property type="molecule type" value="Genomic_DNA"/>
</dbReference>
<sequence length="155" mass="17353">MRPAEVLRLLEALPEGRSLWLTGLGRSMVPLLWPGDGVRVLRCGEDALAAGDIALVLRRDGRLSAHVVARTGPLETRAFLGASDEVERVLGRVTAVKRGRLQLPVPRSARSPLLFSHRLLRWLWRHERVRGAWRAVKRGVRPLASARWVGQKRSP</sequence>
<proteinExistence type="predicted"/>
<organism evidence="1 2">
    <name type="scientific">Archangium minus</name>
    <dbReference type="NCBI Taxonomy" id="83450"/>
    <lineage>
        <taxon>Bacteria</taxon>
        <taxon>Pseudomonadati</taxon>
        <taxon>Myxococcota</taxon>
        <taxon>Myxococcia</taxon>
        <taxon>Myxococcales</taxon>
        <taxon>Cystobacterineae</taxon>
        <taxon>Archangiaceae</taxon>
        <taxon>Archangium</taxon>
    </lineage>
</organism>